<feature type="domain" description="PTS EIIA type-4" evidence="2">
    <location>
        <begin position="534"/>
        <end position="677"/>
    </location>
</feature>
<dbReference type="Pfam" id="PF00874">
    <property type="entry name" value="PRD"/>
    <property type="match status" value="1"/>
</dbReference>
<dbReference type="InterPro" id="IPR004701">
    <property type="entry name" value="PTS_EIIA_man-typ"/>
</dbReference>
<dbReference type="PROSITE" id="PS51372">
    <property type="entry name" value="PRD_2"/>
    <property type="match status" value="1"/>
</dbReference>
<dbReference type="Pfam" id="PF03610">
    <property type="entry name" value="EIIA-man"/>
    <property type="match status" value="1"/>
</dbReference>
<dbReference type="Gene3D" id="3.40.50.300">
    <property type="entry name" value="P-loop containing nucleotide triphosphate hydrolases"/>
    <property type="match status" value="1"/>
</dbReference>
<accession>A0A3E2VWD6</accession>
<dbReference type="PANTHER" id="PTHR32071">
    <property type="entry name" value="TRANSCRIPTIONAL REGULATORY PROTEIN"/>
    <property type="match status" value="1"/>
</dbReference>
<dbReference type="RefSeq" id="WP_117443024.1">
    <property type="nucleotide sequence ID" value="NZ_QVEV01000012.1"/>
</dbReference>
<dbReference type="SUPFAM" id="SSF53062">
    <property type="entry name" value="PTS system fructose IIA component-like"/>
    <property type="match status" value="1"/>
</dbReference>
<dbReference type="GO" id="GO:0016740">
    <property type="term" value="F:transferase activity"/>
    <property type="evidence" value="ECO:0007669"/>
    <property type="project" value="UniProtKB-KW"/>
</dbReference>
<dbReference type="SUPFAM" id="SSF52540">
    <property type="entry name" value="P-loop containing nucleoside triphosphate hydrolases"/>
    <property type="match status" value="1"/>
</dbReference>
<protein>
    <submittedName>
        <fullName evidence="4">PRD domain-containing protein</fullName>
    </submittedName>
</protein>
<dbReference type="PROSITE" id="PS51096">
    <property type="entry name" value="PTS_EIIA_TYPE_4"/>
    <property type="match status" value="1"/>
</dbReference>
<dbReference type="GO" id="GO:0006355">
    <property type="term" value="P:regulation of DNA-templated transcription"/>
    <property type="evidence" value="ECO:0007669"/>
    <property type="project" value="InterPro"/>
</dbReference>
<reference evidence="4 5" key="1">
    <citation type="submission" date="2018-08" db="EMBL/GenBank/DDBJ databases">
        <title>A genome reference for cultivated species of the human gut microbiota.</title>
        <authorList>
            <person name="Zou Y."/>
            <person name="Xue W."/>
            <person name="Luo G."/>
        </authorList>
    </citation>
    <scope>NUCLEOTIDE SEQUENCE [LARGE SCALE GENOMIC DNA]</scope>
    <source>
        <strain evidence="4 5">OF01-2LB</strain>
    </source>
</reference>
<dbReference type="Gene3D" id="1.10.1790.10">
    <property type="entry name" value="PRD domain"/>
    <property type="match status" value="1"/>
</dbReference>
<evidence type="ECO:0000313" key="4">
    <source>
        <dbReference type="EMBL" id="RGC15640.1"/>
    </source>
</evidence>
<comment type="caution">
    <text evidence="4">The sequence shown here is derived from an EMBL/GenBank/DDBJ whole genome shotgun (WGS) entry which is preliminary data.</text>
</comment>
<name>A0A3E2VWD6_CLOIN</name>
<feature type="domain" description="PRD" evidence="3">
    <location>
        <begin position="788"/>
        <end position="889"/>
    </location>
</feature>
<dbReference type="InterPro" id="IPR011608">
    <property type="entry name" value="PRD"/>
</dbReference>
<dbReference type="GO" id="GO:0016020">
    <property type="term" value="C:membrane"/>
    <property type="evidence" value="ECO:0007669"/>
    <property type="project" value="InterPro"/>
</dbReference>
<dbReference type="PANTHER" id="PTHR32071:SF38">
    <property type="entry name" value="PSP OPERON TRANSCRIPTIONAL ACTIVATOR"/>
    <property type="match status" value="1"/>
</dbReference>
<dbReference type="EMBL" id="QVEV01000012">
    <property type="protein sequence ID" value="RGC15640.1"/>
    <property type="molecule type" value="Genomic_DNA"/>
</dbReference>
<sequence length="889" mass="102818">MSKYKTNKDQKTIDAIYEIVVENTKEYCNQGVFNCTAKLIGEKLYISRSLSSLYLNSLTKEGKIIKIISRPVYFLDKQILETTLSIRFKKLIFEDVDEFKAFIQNEQGNHNGFFKIIGHKTSLKFCINQCIMALNYPPNGLPVIMSGQKGTGKNLLAKCMFEYAVSNGIIPNTSRYIHYHCTKEKFNTLPDLYDSTDVFIYISNVEYLDSESLSRLIEALQLRFPDTVSKKNHAYIVLSSEIPLDNINKELIDMIPVQLQIPALENRFLTEKKELLIYFLKKEEQKFNSFICLNKVTFMALLKYRYTENIGQLEKVVKWTCANAVTNPNVTGEIIIKPLCLPDFILQTLSFKNIVISDEENRYLRIDDFRDNLLETKMHSYFVNLTDYYKQYNSKALTLEDFIYSVSNETNSYFDYLMYKMRYSNNELKTLEAVVLRLVNNIADEFNIYLSANFSIIISRVIYSLTVSEEVFPEDDGIHDVYVLFCQKFENEMFIANEIRRIIKQLLDISIDDGNVIFICMYISFYNKKIYLNHIVGIIISHGYSTASSIADAVNRLVGKHVFEAIDMPLDTPVESIVETLRKFVLHKRLSNNILLLVDMGSLEDIGNSLSEISNLNIGVLNNISTKVALSAAMKIIQNKDLIVILDELCQDTLISYKIIKNKVKRNAILFSTENGIEPTKRVIDLFMKSLPKETDIDFLYYDYNNLNEEHTGRLLHDHEILLFIGSINPMLHDIPFIALEDIIANENISLINSILSNHLDSNGITQFNKNLVKNFAMGNIIGYLTILNPEKLLNAVEKGINKLQQYLEIEFNNKLIIGLDIHISCLIERLVTKTQMEAIEHETNEKLVDFIHMFKVSFDELQLLYKVEIPENEILYVYRYIQEEFSKI</sequence>
<gene>
    <name evidence="4" type="ORF">DXA38_09695</name>
</gene>
<dbReference type="Proteomes" id="UP000260025">
    <property type="component" value="Unassembled WGS sequence"/>
</dbReference>
<dbReference type="InterPro" id="IPR036634">
    <property type="entry name" value="PRD_sf"/>
</dbReference>
<proteinExistence type="predicted"/>
<evidence type="ECO:0000256" key="1">
    <source>
        <dbReference type="ARBA" id="ARBA00022679"/>
    </source>
</evidence>
<organism evidence="4 5">
    <name type="scientific">Clostridium innocuum</name>
    <dbReference type="NCBI Taxonomy" id="1522"/>
    <lineage>
        <taxon>Bacteria</taxon>
        <taxon>Bacillati</taxon>
        <taxon>Bacillota</taxon>
        <taxon>Clostridia</taxon>
        <taxon>Eubacteriales</taxon>
        <taxon>Clostridiaceae</taxon>
        <taxon>Clostridium</taxon>
    </lineage>
</organism>
<dbReference type="OrthoDB" id="9765164at2"/>
<dbReference type="GO" id="GO:0009401">
    <property type="term" value="P:phosphoenolpyruvate-dependent sugar phosphotransferase system"/>
    <property type="evidence" value="ECO:0007669"/>
    <property type="project" value="InterPro"/>
</dbReference>
<dbReference type="InterPro" id="IPR027417">
    <property type="entry name" value="P-loop_NTPase"/>
</dbReference>
<evidence type="ECO:0000313" key="5">
    <source>
        <dbReference type="Proteomes" id="UP000260025"/>
    </source>
</evidence>
<dbReference type="InterPro" id="IPR036662">
    <property type="entry name" value="PTS_EIIA_man-typ_sf"/>
</dbReference>
<dbReference type="AlphaFoldDB" id="A0A3E2VWD6"/>
<evidence type="ECO:0000259" key="3">
    <source>
        <dbReference type="PROSITE" id="PS51372"/>
    </source>
</evidence>
<evidence type="ECO:0000259" key="2">
    <source>
        <dbReference type="PROSITE" id="PS51096"/>
    </source>
</evidence>
<keyword evidence="1" id="KW-0808">Transferase</keyword>
<dbReference type="Gene3D" id="3.40.50.510">
    <property type="entry name" value="Phosphotransferase system, mannose-type IIA component"/>
    <property type="match status" value="1"/>
</dbReference>
<dbReference type="SUPFAM" id="SSF63520">
    <property type="entry name" value="PTS-regulatory domain, PRD"/>
    <property type="match status" value="1"/>
</dbReference>